<dbReference type="SUPFAM" id="SSF53098">
    <property type="entry name" value="Ribonuclease H-like"/>
    <property type="match status" value="1"/>
</dbReference>
<dbReference type="Proteomes" id="UP000676169">
    <property type="component" value="Chromosome"/>
</dbReference>
<sequence>MSLTSYTAPLTAAQAQTLREVLERQGFDFEPKQYALYSARKGKLNVTVYEKGPKVLVQGKETEDFITFTLEPEILGEAKLGYEEVNDPEMFAPHFGIDESGKGDFFGPLVIAGVYTDGSVARKLMEAGVMDSKRISSAAKIRKLAEIIRNTPGCQSEVVAIGPEKYNEMHASFGNLNRLLAWGHARVIELLLAKRPDCPRALSDQFARPEVLQRALKQKGLSIQLDQRTKGESDIAVAAASILARERFVTWMDKTSEACGVTLPLGASAAVIAAGKALVAACGAEALGKVAKLHFRTTGAVLGLSMASDDESAEDGTESA</sequence>
<dbReference type="Gene3D" id="3.30.310.10">
    <property type="entry name" value="TATA-Binding Protein"/>
    <property type="match status" value="1"/>
</dbReference>
<keyword evidence="6" id="KW-0963">Cytoplasm</keyword>
<dbReference type="InterPro" id="IPR001352">
    <property type="entry name" value="RNase_HII/HIII"/>
</dbReference>
<evidence type="ECO:0000259" key="14">
    <source>
        <dbReference type="PROSITE" id="PS51975"/>
    </source>
</evidence>
<feature type="binding site" evidence="12">
    <location>
        <position position="99"/>
    </location>
    <ligand>
        <name>a divalent metal cation</name>
        <dbReference type="ChEBI" id="CHEBI:60240"/>
    </ligand>
</feature>
<dbReference type="AlphaFoldDB" id="A0A975G8W3"/>
<dbReference type="GO" id="GO:0046872">
    <property type="term" value="F:metal ion binding"/>
    <property type="evidence" value="ECO:0007669"/>
    <property type="project" value="UniProtKB-KW"/>
</dbReference>
<evidence type="ECO:0000313" key="15">
    <source>
        <dbReference type="EMBL" id="QUE50855.1"/>
    </source>
</evidence>
<proteinExistence type="inferred from homology"/>
<comment type="function">
    <text evidence="3 13">Endonuclease that specifically degrades the RNA of RNA-DNA hybrids.</text>
</comment>
<keyword evidence="7 12" id="KW-0540">Nuclease</keyword>
<evidence type="ECO:0000256" key="9">
    <source>
        <dbReference type="ARBA" id="ARBA00022759"/>
    </source>
</evidence>
<evidence type="ECO:0000256" key="4">
    <source>
        <dbReference type="ARBA" id="ARBA00004496"/>
    </source>
</evidence>
<keyword evidence="8 12" id="KW-0479">Metal-binding</keyword>
<comment type="cofactor">
    <cofactor evidence="2">
        <name>Mg(2+)</name>
        <dbReference type="ChEBI" id="CHEBI:18420"/>
    </cofactor>
</comment>
<comment type="catalytic activity">
    <reaction evidence="1 12 13">
        <text>Endonucleolytic cleavage to 5'-phosphomonoester.</text>
        <dbReference type="EC" id="3.1.26.4"/>
    </reaction>
</comment>
<comment type="subcellular location">
    <subcellularLocation>
        <location evidence="4">Cytoplasm</location>
    </subcellularLocation>
</comment>
<evidence type="ECO:0000256" key="8">
    <source>
        <dbReference type="ARBA" id="ARBA00022723"/>
    </source>
</evidence>
<evidence type="ECO:0000256" key="3">
    <source>
        <dbReference type="ARBA" id="ARBA00004065"/>
    </source>
</evidence>
<dbReference type="CDD" id="cd06590">
    <property type="entry name" value="RNase_HII_bacteria_HIII_like"/>
    <property type="match status" value="1"/>
</dbReference>
<evidence type="ECO:0000256" key="13">
    <source>
        <dbReference type="RuleBase" id="RU003515"/>
    </source>
</evidence>
<evidence type="ECO:0000256" key="7">
    <source>
        <dbReference type="ARBA" id="ARBA00022722"/>
    </source>
</evidence>
<dbReference type="GO" id="GO:0032299">
    <property type="term" value="C:ribonuclease H2 complex"/>
    <property type="evidence" value="ECO:0007669"/>
    <property type="project" value="TreeGrafter"/>
</dbReference>
<name>A0A975G8W3_9BACT</name>
<dbReference type="InterPro" id="IPR024567">
    <property type="entry name" value="RNase_HII/HIII_dom"/>
</dbReference>
<dbReference type="GO" id="GO:0043137">
    <property type="term" value="P:DNA replication, removal of RNA primer"/>
    <property type="evidence" value="ECO:0007669"/>
    <property type="project" value="TreeGrafter"/>
</dbReference>
<evidence type="ECO:0000256" key="1">
    <source>
        <dbReference type="ARBA" id="ARBA00000077"/>
    </source>
</evidence>
<keyword evidence="16" id="KW-1185">Reference proteome</keyword>
<comment type="cofactor">
    <cofactor evidence="12">
        <name>Mn(2+)</name>
        <dbReference type="ChEBI" id="CHEBI:29035"/>
    </cofactor>
    <cofactor evidence="12">
        <name>Mg(2+)</name>
        <dbReference type="ChEBI" id="CHEBI:18420"/>
    </cofactor>
    <text evidence="12">Manganese or magnesium. Binds 1 divalent metal ion per monomer in the absence of substrate. May bind a second metal ion after substrate binding.</text>
</comment>
<comment type="similarity">
    <text evidence="5">Belongs to the RNase HII family. RnhC subfamily.</text>
</comment>
<dbReference type="GO" id="GO:0006298">
    <property type="term" value="P:mismatch repair"/>
    <property type="evidence" value="ECO:0007669"/>
    <property type="project" value="TreeGrafter"/>
</dbReference>
<dbReference type="GO" id="GO:0004523">
    <property type="term" value="F:RNA-DNA hybrid ribonuclease activity"/>
    <property type="evidence" value="ECO:0007669"/>
    <property type="project" value="UniProtKB-UniRule"/>
</dbReference>
<dbReference type="EMBL" id="CP073100">
    <property type="protein sequence ID" value="QUE50855.1"/>
    <property type="molecule type" value="Genomic_DNA"/>
</dbReference>
<dbReference type="RefSeq" id="WP_211630994.1">
    <property type="nucleotide sequence ID" value="NZ_CP073100.1"/>
</dbReference>
<keyword evidence="9 12" id="KW-0255">Endonuclease</keyword>
<dbReference type="InterPro" id="IPR004641">
    <property type="entry name" value="RNase_HIII"/>
</dbReference>
<dbReference type="PANTHER" id="PTHR10954">
    <property type="entry name" value="RIBONUCLEASE H2 SUBUNIT A"/>
    <property type="match status" value="1"/>
</dbReference>
<accession>A0A975G8W3</accession>
<dbReference type="PANTHER" id="PTHR10954:SF23">
    <property type="entry name" value="RIBONUCLEASE"/>
    <property type="match status" value="1"/>
</dbReference>
<evidence type="ECO:0000256" key="10">
    <source>
        <dbReference type="ARBA" id="ARBA00022801"/>
    </source>
</evidence>
<feature type="domain" description="RNase H type-2" evidence="14">
    <location>
        <begin position="92"/>
        <end position="307"/>
    </location>
</feature>
<evidence type="ECO:0000256" key="5">
    <source>
        <dbReference type="ARBA" id="ARBA00008378"/>
    </source>
</evidence>
<dbReference type="KEGG" id="lamb:KBB96_18590"/>
<feature type="binding site" evidence="12">
    <location>
        <position position="204"/>
    </location>
    <ligand>
        <name>a divalent metal cation</name>
        <dbReference type="ChEBI" id="CHEBI:60240"/>
    </ligand>
</feature>
<dbReference type="Gene3D" id="3.30.420.10">
    <property type="entry name" value="Ribonuclease H-like superfamily/Ribonuclease H"/>
    <property type="match status" value="1"/>
</dbReference>
<keyword evidence="10 12" id="KW-0378">Hydrolase</keyword>
<keyword evidence="11" id="KW-0460">Magnesium</keyword>
<dbReference type="GO" id="GO:0005737">
    <property type="term" value="C:cytoplasm"/>
    <property type="evidence" value="ECO:0007669"/>
    <property type="project" value="UniProtKB-SubCell"/>
</dbReference>
<dbReference type="CDD" id="cd14796">
    <property type="entry name" value="RNAse_HIII_N"/>
    <property type="match status" value="1"/>
</dbReference>
<feature type="binding site" evidence="12">
    <location>
        <position position="98"/>
    </location>
    <ligand>
        <name>a divalent metal cation</name>
        <dbReference type="ChEBI" id="CHEBI:60240"/>
    </ligand>
</feature>
<evidence type="ECO:0000256" key="12">
    <source>
        <dbReference type="PROSITE-ProRule" id="PRU01319"/>
    </source>
</evidence>
<dbReference type="Pfam" id="PF01351">
    <property type="entry name" value="RNase_HII"/>
    <property type="match status" value="1"/>
</dbReference>
<dbReference type="PROSITE" id="PS51975">
    <property type="entry name" value="RNASE_H_2"/>
    <property type="match status" value="1"/>
</dbReference>
<dbReference type="NCBIfam" id="TIGR00716">
    <property type="entry name" value="rnhC"/>
    <property type="match status" value="1"/>
</dbReference>
<organism evidence="15 16">
    <name type="scientific">Luteolibacter ambystomatis</name>
    <dbReference type="NCBI Taxonomy" id="2824561"/>
    <lineage>
        <taxon>Bacteria</taxon>
        <taxon>Pseudomonadati</taxon>
        <taxon>Verrucomicrobiota</taxon>
        <taxon>Verrucomicrobiia</taxon>
        <taxon>Verrucomicrobiales</taxon>
        <taxon>Verrucomicrobiaceae</taxon>
        <taxon>Luteolibacter</taxon>
    </lineage>
</organism>
<dbReference type="InterPro" id="IPR012295">
    <property type="entry name" value="TBP_dom_sf"/>
</dbReference>
<dbReference type="GO" id="GO:0003723">
    <property type="term" value="F:RNA binding"/>
    <property type="evidence" value="ECO:0007669"/>
    <property type="project" value="UniProtKB-UniRule"/>
</dbReference>
<dbReference type="InterPro" id="IPR024568">
    <property type="entry name" value="RNase_HIII_N"/>
</dbReference>
<evidence type="ECO:0000313" key="16">
    <source>
        <dbReference type="Proteomes" id="UP000676169"/>
    </source>
</evidence>
<evidence type="ECO:0000256" key="11">
    <source>
        <dbReference type="ARBA" id="ARBA00022842"/>
    </source>
</evidence>
<evidence type="ECO:0000256" key="6">
    <source>
        <dbReference type="ARBA" id="ARBA00022490"/>
    </source>
</evidence>
<gene>
    <name evidence="15" type="ORF">KBB96_18590</name>
</gene>
<dbReference type="PIRSF" id="PIRSF037748">
    <property type="entry name" value="RnhC"/>
    <property type="match status" value="1"/>
</dbReference>
<dbReference type="InterPro" id="IPR036397">
    <property type="entry name" value="RNaseH_sf"/>
</dbReference>
<dbReference type="InterPro" id="IPR012337">
    <property type="entry name" value="RNaseH-like_sf"/>
</dbReference>
<protein>
    <recommendedName>
        <fullName evidence="13">Ribonuclease</fullName>
        <ecNumber evidence="13">3.1.26.4</ecNumber>
    </recommendedName>
</protein>
<reference evidence="15" key="1">
    <citation type="submission" date="2021-04" db="EMBL/GenBank/DDBJ databases">
        <title>Luteolibacter sp. 32A isolated from the skin of an Anderson's salamander (Ambystoma andersonii).</title>
        <authorList>
            <person name="Spergser J."/>
            <person name="Busse H.-J."/>
        </authorList>
    </citation>
    <scope>NUCLEOTIDE SEQUENCE</scope>
    <source>
        <strain evidence="15">32A</strain>
    </source>
</reference>
<evidence type="ECO:0000256" key="2">
    <source>
        <dbReference type="ARBA" id="ARBA00001946"/>
    </source>
</evidence>
<dbReference type="EC" id="3.1.26.4" evidence="13"/>